<dbReference type="EMBL" id="BSXU01002605">
    <property type="protein sequence ID" value="GMG38755.1"/>
    <property type="molecule type" value="Genomic_DNA"/>
</dbReference>
<evidence type="ECO:0000313" key="2">
    <source>
        <dbReference type="Proteomes" id="UP001165063"/>
    </source>
</evidence>
<protein>
    <submittedName>
        <fullName evidence="1">Unnamed protein product</fullName>
    </submittedName>
</protein>
<sequence>MTNTDIARIAAIDIESQLPREIQDLILQTVVLRYYNFYNFDDFRLRLTNRTNRFVQQFAKFALSKSTTRMYKFSTNYTDSLSPLVAKLMEFTFEQTITEFYHGLELQSPDLQVPAFEQCSTLKFCTRTIEHVCLSGLLTRSNKLKILKLSIDMAVDKAHLLNEFTKEIRNWFNVNPRNKTEKSLILDIDRTSLPNTEFFGLYNLSEIDTFLKSTKELISRLHTEFRLCRI</sequence>
<name>A0A9W7DGG8_AMBMO</name>
<keyword evidence="2" id="KW-1185">Reference proteome</keyword>
<comment type="caution">
    <text evidence="1">The sequence shown here is derived from an EMBL/GenBank/DDBJ whole genome shotgun (WGS) entry which is preliminary data.</text>
</comment>
<reference evidence="1" key="1">
    <citation type="submission" date="2023-04" db="EMBL/GenBank/DDBJ databases">
        <title>Ambrosiozyma monospora NBRC 1965.</title>
        <authorList>
            <person name="Ichikawa N."/>
            <person name="Sato H."/>
            <person name="Tonouchi N."/>
        </authorList>
    </citation>
    <scope>NUCLEOTIDE SEQUENCE</scope>
    <source>
        <strain evidence="1">NBRC 1965</strain>
    </source>
</reference>
<proteinExistence type="predicted"/>
<accession>A0A9W7DGG8</accession>
<organism evidence="1 2">
    <name type="scientific">Ambrosiozyma monospora</name>
    <name type="common">Yeast</name>
    <name type="synonym">Endomycopsis monosporus</name>
    <dbReference type="NCBI Taxonomy" id="43982"/>
    <lineage>
        <taxon>Eukaryota</taxon>
        <taxon>Fungi</taxon>
        <taxon>Dikarya</taxon>
        <taxon>Ascomycota</taxon>
        <taxon>Saccharomycotina</taxon>
        <taxon>Pichiomycetes</taxon>
        <taxon>Pichiales</taxon>
        <taxon>Pichiaceae</taxon>
        <taxon>Ambrosiozyma</taxon>
    </lineage>
</organism>
<dbReference type="AlphaFoldDB" id="A0A9W7DGG8"/>
<dbReference type="Proteomes" id="UP001165063">
    <property type="component" value="Unassembled WGS sequence"/>
</dbReference>
<gene>
    <name evidence="1" type="ORF">Amon01_000501700</name>
</gene>
<evidence type="ECO:0000313" key="1">
    <source>
        <dbReference type="EMBL" id="GMG38755.1"/>
    </source>
</evidence>